<keyword evidence="2" id="KW-1185">Reference proteome</keyword>
<sequence length="79" mass="7677">MIEITANGSPVRVASGSAVDAVVEALTGRRLDADGAPLDGAPLGVAVAVDGVVVPRAAWSSRLLGAGARVEVLTAAQGG</sequence>
<evidence type="ECO:0008006" key="3">
    <source>
        <dbReference type="Google" id="ProtNLM"/>
    </source>
</evidence>
<dbReference type="Gene3D" id="3.10.20.30">
    <property type="match status" value="1"/>
</dbReference>
<dbReference type="InterPro" id="IPR016155">
    <property type="entry name" value="Mopterin_synth/thiamin_S_b"/>
</dbReference>
<evidence type="ECO:0000313" key="1">
    <source>
        <dbReference type="EMBL" id="GAA4772612.1"/>
    </source>
</evidence>
<organism evidence="1 2">
    <name type="scientific">Microbacterium gilvum</name>
    <dbReference type="NCBI Taxonomy" id="1336204"/>
    <lineage>
        <taxon>Bacteria</taxon>
        <taxon>Bacillati</taxon>
        <taxon>Actinomycetota</taxon>
        <taxon>Actinomycetes</taxon>
        <taxon>Micrococcales</taxon>
        <taxon>Microbacteriaceae</taxon>
        <taxon>Microbacterium</taxon>
    </lineage>
</organism>
<gene>
    <name evidence="1" type="ORF">GCM10023351_16020</name>
</gene>
<dbReference type="Proteomes" id="UP001501645">
    <property type="component" value="Unassembled WGS sequence"/>
</dbReference>
<dbReference type="RefSeq" id="WP_345437854.1">
    <property type="nucleotide sequence ID" value="NZ_BAABKO010000002.1"/>
</dbReference>
<proteinExistence type="predicted"/>
<comment type="caution">
    <text evidence="1">The sequence shown here is derived from an EMBL/GenBank/DDBJ whole genome shotgun (WGS) entry which is preliminary data.</text>
</comment>
<dbReference type="InterPro" id="IPR010035">
    <property type="entry name" value="Thi_S"/>
</dbReference>
<accession>A0ABP9A2X7</accession>
<evidence type="ECO:0000313" key="2">
    <source>
        <dbReference type="Proteomes" id="UP001501645"/>
    </source>
</evidence>
<dbReference type="SUPFAM" id="SSF54285">
    <property type="entry name" value="MoaD/ThiS"/>
    <property type="match status" value="1"/>
</dbReference>
<reference evidence="2" key="1">
    <citation type="journal article" date="2019" name="Int. J. Syst. Evol. Microbiol.">
        <title>The Global Catalogue of Microorganisms (GCM) 10K type strain sequencing project: providing services to taxonomists for standard genome sequencing and annotation.</title>
        <authorList>
            <consortium name="The Broad Institute Genomics Platform"/>
            <consortium name="The Broad Institute Genome Sequencing Center for Infectious Disease"/>
            <person name="Wu L."/>
            <person name="Ma J."/>
        </authorList>
    </citation>
    <scope>NUCLEOTIDE SEQUENCE [LARGE SCALE GENOMIC DNA]</scope>
    <source>
        <strain evidence="2">JCM 18537</strain>
    </source>
</reference>
<name>A0ABP9A2X7_9MICO</name>
<dbReference type="EMBL" id="BAABKO010000002">
    <property type="protein sequence ID" value="GAA4772612.1"/>
    <property type="molecule type" value="Genomic_DNA"/>
</dbReference>
<dbReference type="NCBIfam" id="TIGR01683">
    <property type="entry name" value="thiS"/>
    <property type="match status" value="1"/>
</dbReference>
<dbReference type="Pfam" id="PF02597">
    <property type="entry name" value="ThiS"/>
    <property type="match status" value="1"/>
</dbReference>
<dbReference type="InterPro" id="IPR003749">
    <property type="entry name" value="ThiS/MoaD-like"/>
</dbReference>
<protein>
    <recommendedName>
        <fullName evidence="3">Thiamine biosynthesis protein ThiS</fullName>
    </recommendedName>
</protein>
<dbReference type="InterPro" id="IPR012675">
    <property type="entry name" value="Beta-grasp_dom_sf"/>
</dbReference>